<sequence>MSAFAARSLALAASLAASLAAASALAAPTASSGAFHEVHAYWSNGELPKQFKLDITITVDGDTVSYRGVNSTDRTHPHVATWSGKADGQLRAFDGGYFDHMALRAVAPDEYLIEKYREGVLVVGEFWRYVASRDEWVRHGVVARAAADGTSKSYIERFARSKP</sequence>
<feature type="chain" id="PRO_5036775602" evidence="1">
    <location>
        <begin position="27"/>
        <end position="163"/>
    </location>
</feature>
<name>A0A969WB75_9GAMM</name>
<evidence type="ECO:0000256" key="1">
    <source>
        <dbReference type="SAM" id="SignalP"/>
    </source>
</evidence>
<gene>
    <name evidence="2" type="ORF">G7Y82_08090</name>
</gene>
<organism evidence="2 3">
    <name type="scientific">Solimonas marina</name>
    <dbReference type="NCBI Taxonomy" id="2714601"/>
    <lineage>
        <taxon>Bacteria</taxon>
        <taxon>Pseudomonadati</taxon>
        <taxon>Pseudomonadota</taxon>
        <taxon>Gammaproteobacteria</taxon>
        <taxon>Nevskiales</taxon>
        <taxon>Nevskiaceae</taxon>
        <taxon>Solimonas</taxon>
    </lineage>
</organism>
<feature type="signal peptide" evidence="1">
    <location>
        <begin position="1"/>
        <end position="26"/>
    </location>
</feature>
<reference evidence="2" key="1">
    <citation type="submission" date="2020-03" db="EMBL/GenBank/DDBJ databases">
        <title>Solimonas marina sp. nov., isolated from deep seawater of the Pacific Ocean.</title>
        <authorList>
            <person name="Liu X."/>
            <person name="Lai Q."/>
            <person name="Sun F."/>
            <person name="Gai Y."/>
            <person name="Li G."/>
            <person name="Shao Z."/>
        </authorList>
    </citation>
    <scope>NUCLEOTIDE SEQUENCE</scope>
    <source>
        <strain evidence="2">C16B3</strain>
    </source>
</reference>
<keyword evidence="3" id="KW-1185">Reference proteome</keyword>
<protein>
    <submittedName>
        <fullName evidence="2">Uncharacterized protein</fullName>
    </submittedName>
</protein>
<comment type="caution">
    <text evidence="2">The sequence shown here is derived from an EMBL/GenBank/DDBJ whole genome shotgun (WGS) entry which is preliminary data.</text>
</comment>
<evidence type="ECO:0000313" key="2">
    <source>
        <dbReference type="EMBL" id="NKF22276.1"/>
    </source>
</evidence>
<proteinExistence type="predicted"/>
<dbReference type="AlphaFoldDB" id="A0A969WB75"/>
<evidence type="ECO:0000313" key="3">
    <source>
        <dbReference type="Proteomes" id="UP000653472"/>
    </source>
</evidence>
<dbReference type="Proteomes" id="UP000653472">
    <property type="component" value="Unassembled WGS sequence"/>
</dbReference>
<accession>A0A969WB75</accession>
<keyword evidence="1" id="KW-0732">Signal</keyword>
<dbReference type="EMBL" id="JAAVXB010000003">
    <property type="protein sequence ID" value="NKF22276.1"/>
    <property type="molecule type" value="Genomic_DNA"/>
</dbReference>
<dbReference type="RefSeq" id="WP_168147508.1">
    <property type="nucleotide sequence ID" value="NZ_JAAVXB010000003.1"/>
</dbReference>